<protein>
    <submittedName>
        <fullName evidence="1">RNA polymerase alpha subunit C-terminal domain-containing protein</fullName>
    </submittedName>
</protein>
<accession>A0ABW6A1T0</accession>
<organism evidence="1 2">
    <name type="scientific">Terrimonas rubra</name>
    <dbReference type="NCBI Taxonomy" id="1035890"/>
    <lineage>
        <taxon>Bacteria</taxon>
        <taxon>Pseudomonadati</taxon>
        <taxon>Bacteroidota</taxon>
        <taxon>Chitinophagia</taxon>
        <taxon>Chitinophagales</taxon>
        <taxon>Chitinophagaceae</taxon>
        <taxon>Terrimonas</taxon>
    </lineage>
</organism>
<reference evidence="2" key="1">
    <citation type="journal article" date="2019" name="Int. J. Syst. Evol. Microbiol.">
        <title>The Global Catalogue of Microorganisms (GCM) 10K type strain sequencing project: providing services to taxonomists for standard genome sequencing and annotation.</title>
        <authorList>
            <consortium name="The Broad Institute Genomics Platform"/>
            <consortium name="The Broad Institute Genome Sequencing Center for Infectious Disease"/>
            <person name="Wu L."/>
            <person name="Ma J."/>
        </authorList>
    </citation>
    <scope>NUCLEOTIDE SEQUENCE [LARGE SCALE GENOMIC DNA]</scope>
    <source>
        <strain evidence="2">KCTC 23299</strain>
    </source>
</reference>
<dbReference type="EMBL" id="JBHUOZ010000001">
    <property type="protein sequence ID" value="MFD2919207.1"/>
    <property type="molecule type" value="Genomic_DNA"/>
</dbReference>
<comment type="caution">
    <text evidence="1">The sequence shown here is derived from an EMBL/GenBank/DDBJ whole genome shotgun (WGS) entry which is preliminary data.</text>
</comment>
<evidence type="ECO:0000313" key="1">
    <source>
        <dbReference type="EMBL" id="MFD2919207.1"/>
    </source>
</evidence>
<keyword evidence="2" id="KW-1185">Reference proteome</keyword>
<gene>
    <name evidence="1" type="ORF">ACFS6H_05735</name>
</gene>
<name>A0ABW6A1T0_9BACT</name>
<evidence type="ECO:0000313" key="2">
    <source>
        <dbReference type="Proteomes" id="UP001597511"/>
    </source>
</evidence>
<dbReference type="RefSeq" id="WP_386096170.1">
    <property type="nucleotide sequence ID" value="NZ_JBHUOZ010000001.1"/>
</dbReference>
<proteinExistence type="predicted"/>
<dbReference type="NCBIfam" id="NF005841">
    <property type="entry name" value="PRK07758.1"/>
    <property type="match status" value="1"/>
</dbReference>
<dbReference type="Proteomes" id="UP001597511">
    <property type="component" value="Unassembled WGS sequence"/>
</dbReference>
<dbReference type="SUPFAM" id="SSF47789">
    <property type="entry name" value="C-terminal domain of RNA polymerase alpha subunit"/>
    <property type="match status" value="1"/>
</dbReference>
<sequence length="98" mass="10720">MPTSKATLRTCKQGHSYYKTSDCPTCPECEKNKKPEAGFLATLSSPARRALLHYNIDTVKKLADYTEAEILKLHGIGPASLPALQKALKEAGLSFKKV</sequence>
<dbReference type="Gene3D" id="1.10.150.20">
    <property type="entry name" value="5' to 3' exonuclease, C-terminal subdomain"/>
    <property type="match status" value="1"/>
</dbReference>